<evidence type="ECO:0008006" key="15">
    <source>
        <dbReference type="Google" id="ProtNLM"/>
    </source>
</evidence>
<dbReference type="ExpressionAtlas" id="F6GTJ5">
    <property type="expression patterns" value="baseline and differential"/>
</dbReference>
<feature type="binding site" description="axial binding residue" evidence="10">
    <location>
        <position position="542"/>
    </location>
    <ligand>
        <name>heme</name>
        <dbReference type="ChEBI" id="CHEBI:30413"/>
    </ligand>
    <ligandPart>
        <name>Fe</name>
        <dbReference type="ChEBI" id="CHEBI:18248"/>
    </ligandPart>
</feature>
<dbReference type="PRINTS" id="PR00385">
    <property type="entry name" value="P450"/>
</dbReference>
<evidence type="ECO:0000313" key="14">
    <source>
        <dbReference type="Proteomes" id="UP000009183"/>
    </source>
</evidence>
<dbReference type="InterPro" id="IPR001128">
    <property type="entry name" value="Cyt_P450"/>
</dbReference>
<evidence type="ECO:0000256" key="9">
    <source>
        <dbReference type="ARBA" id="ARBA00023136"/>
    </source>
</evidence>
<dbReference type="OrthoDB" id="2789670at2759"/>
<feature type="transmembrane region" description="Helical" evidence="12">
    <location>
        <begin position="72"/>
        <end position="91"/>
    </location>
</feature>
<keyword evidence="5 10" id="KW-0479">Metal-binding</keyword>
<dbReference type="CDD" id="cd11072">
    <property type="entry name" value="CYP71-like"/>
    <property type="match status" value="1"/>
</dbReference>
<keyword evidence="4 10" id="KW-0349">Heme</keyword>
<evidence type="ECO:0000256" key="7">
    <source>
        <dbReference type="ARBA" id="ARBA00023004"/>
    </source>
</evidence>
<dbReference type="FunFam" id="1.10.630.10:FF:000011">
    <property type="entry name" value="Cytochrome P450 83B1"/>
    <property type="match status" value="1"/>
</dbReference>
<dbReference type="EMBL" id="FN594950">
    <property type="protein sequence ID" value="CCB43204.1"/>
    <property type="molecule type" value="Genomic_DNA"/>
</dbReference>
<dbReference type="GO" id="GO:0020037">
    <property type="term" value="F:heme binding"/>
    <property type="evidence" value="ECO:0007669"/>
    <property type="project" value="InterPro"/>
</dbReference>
<evidence type="ECO:0000256" key="5">
    <source>
        <dbReference type="ARBA" id="ARBA00022723"/>
    </source>
</evidence>
<evidence type="ECO:0000256" key="4">
    <source>
        <dbReference type="ARBA" id="ARBA00022617"/>
    </source>
</evidence>
<keyword evidence="7 10" id="KW-0408">Iron</keyword>
<dbReference type="PANTHER" id="PTHR47943">
    <property type="entry name" value="CYTOCHROME P450 93A3-LIKE"/>
    <property type="match status" value="1"/>
</dbReference>
<keyword evidence="12" id="KW-0812">Transmembrane</keyword>
<proteinExistence type="inferred from homology"/>
<accession>F6GTJ5</accession>
<dbReference type="GO" id="GO:0016020">
    <property type="term" value="C:membrane"/>
    <property type="evidence" value="ECO:0007669"/>
    <property type="project" value="UniProtKB-SubCell"/>
</dbReference>
<evidence type="ECO:0000256" key="8">
    <source>
        <dbReference type="ARBA" id="ARBA00023033"/>
    </source>
</evidence>
<dbReference type="PANTHER" id="PTHR47943:SF9">
    <property type="entry name" value="CYTOCHROME P450"/>
    <property type="match status" value="1"/>
</dbReference>
<keyword evidence="6 11" id="KW-0560">Oxidoreductase</keyword>
<evidence type="ECO:0000256" key="6">
    <source>
        <dbReference type="ARBA" id="ARBA00023002"/>
    </source>
</evidence>
<dbReference type="AlphaFoldDB" id="F6GTJ5"/>
<dbReference type="PROSITE" id="PS00086">
    <property type="entry name" value="CYTOCHROME_P450"/>
    <property type="match status" value="1"/>
</dbReference>
<keyword evidence="9 12" id="KW-0472">Membrane</keyword>
<gene>
    <name evidence="13" type="ordered locus">VIT_17s0000g03940</name>
</gene>
<keyword evidence="14" id="KW-1185">Reference proteome</keyword>
<evidence type="ECO:0000256" key="1">
    <source>
        <dbReference type="ARBA" id="ARBA00001971"/>
    </source>
</evidence>
<evidence type="ECO:0000256" key="10">
    <source>
        <dbReference type="PIRSR" id="PIRSR602401-1"/>
    </source>
</evidence>
<evidence type="ECO:0000256" key="11">
    <source>
        <dbReference type="RuleBase" id="RU000461"/>
    </source>
</evidence>
<evidence type="ECO:0000256" key="3">
    <source>
        <dbReference type="ARBA" id="ARBA00010617"/>
    </source>
</evidence>
<dbReference type="Proteomes" id="UP000009183">
    <property type="component" value="Chromosome 17"/>
</dbReference>
<dbReference type="PaxDb" id="29760-VIT_17s0000g03940.t01"/>
<dbReference type="STRING" id="29760.F6GTJ5"/>
<feature type="transmembrane region" description="Helical" evidence="12">
    <location>
        <begin position="40"/>
        <end position="60"/>
    </location>
</feature>
<keyword evidence="8 11" id="KW-0503">Monooxygenase</keyword>
<reference evidence="14" key="1">
    <citation type="journal article" date="2007" name="Nature">
        <title>The grapevine genome sequence suggests ancestral hexaploidization in major angiosperm phyla.</title>
        <authorList>
            <consortium name="The French-Italian Public Consortium for Grapevine Genome Characterization."/>
            <person name="Jaillon O."/>
            <person name="Aury J.-M."/>
            <person name="Noel B."/>
            <person name="Policriti A."/>
            <person name="Clepet C."/>
            <person name="Casagrande A."/>
            <person name="Choisne N."/>
            <person name="Aubourg S."/>
            <person name="Vitulo N."/>
            <person name="Jubin C."/>
            <person name="Vezzi A."/>
            <person name="Legeai F."/>
            <person name="Hugueney P."/>
            <person name="Dasilva C."/>
            <person name="Horner D."/>
            <person name="Mica E."/>
            <person name="Jublot D."/>
            <person name="Poulain J."/>
            <person name="Bruyere C."/>
            <person name="Billault A."/>
            <person name="Segurens B."/>
            <person name="Gouyvenoux M."/>
            <person name="Ugarte E."/>
            <person name="Cattonaro F."/>
            <person name="Anthouard V."/>
            <person name="Vico V."/>
            <person name="Del Fabbro C."/>
            <person name="Alaux M."/>
            <person name="Di Gaspero G."/>
            <person name="Dumas V."/>
            <person name="Felice N."/>
            <person name="Paillard S."/>
            <person name="Juman I."/>
            <person name="Moroldo M."/>
            <person name="Scalabrin S."/>
            <person name="Canaguier A."/>
            <person name="Le Clainche I."/>
            <person name="Malacrida G."/>
            <person name="Durand E."/>
            <person name="Pesole G."/>
            <person name="Laucou V."/>
            <person name="Chatelet P."/>
            <person name="Merdinoglu D."/>
            <person name="Delledonne M."/>
            <person name="Pezzotti M."/>
            <person name="Lecharny A."/>
            <person name="Scarpelli C."/>
            <person name="Artiguenave F."/>
            <person name="Pe M.E."/>
            <person name="Valle G."/>
            <person name="Morgante M."/>
            <person name="Caboche M."/>
            <person name="Adam-Blondon A.-F."/>
            <person name="Weissenbach J."/>
            <person name="Quetier F."/>
            <person name="Wincker P."/>
        </authorList>
    </citation>
    <scope>NUCLEOTIDE SEQUENCE [LARGE SCALE GENOMIC DNA]</scope>
    <source>
        <strain evidence="14">cv. Pinot noir / PN40024</strain>
    </source>
</reference>
<dbReference type="Gene3D" id="1.10.630.10">
    <property type="entry name" value="Cytochrome P450"/>
    <property type="match status" value="1"/>
</dbReference>
<comment type="similarity">
    <text evidence="3 11">Belongs to the cytochrome P450 family.</text>
</comment>
<organism evidence="13 14">
    <name type="scientific">Vitis vinifera</name>
    <name type="common">Grape</name>
    <dbReference type="NCBI Taxonomy" id="29760"/>
    <lineage>
        <taxon>Eukaryota</taxon>
        <taxon>Viridiplantae</taxon>
        <taxon>Streptophyta</taxon>
        <taxon>Embryophyta</taxon>
        <taxon>Tracheophyta</taxon>
        <taxon>Spermatophyta</taxon>
        <taxon>Magnoliopsida</taxon>
        <taxon>eudicotyledons</taxon>
        <taxon>Gunneridae</taxon>
        <taxon>Pentapetalae</taxon>
        <taxon>rosids</taxon>
        <taxon>Vitales</taxon>
        <taxon>Vitaceae</taxon>
        <taxon>Viteae</taxon>
        <taxon>Vitis</taxon>
    </lineage>
</organism>
<sequence>MSLVFCLCLMFFDSTINLIRICSFISEFMTLVHQCRETRYVFICKTLVDVALFIILFHPCPITKPYPPYNNVWQYNIYIYGWPSIITSHISNSTFPLSVPMALFTVAILLVILGAMWVTLSHLKLRAGYRKLPPGPWGLPIIGSLYMLGSLPHRNLSRLAKKYGPIMFMRLGCVPTIVVSSPEAAKLVMKTHDVVFASRPKLQAYEYLSYGAKGIAFTEYGPYWRHVRKLCALHLFSSAKINSFASVRKAEVGLLVKSVKEMASAGEVVDISAKVAGVVEDMAYRMVFGHNKDRIFDLKTLIREATRLAGTFNLADYVPFLGPLDLQGLTQLLRTNNEAIDEVLDKIIDKHIQDVSKDEVNHMNFIDVVLSLMNKSNNFEDDPLYAIDRQNAKAIILDILVGGIDSSITSIEWVISELLRHPRVMRRLQEELKNVVGMCRMVEESDLENLGYLNMVVKETLRLHPIGPFLVPRESIEDIVINGHYIPKKSRILINTWTIGRDPNVWSNNVEEFFPERFVENNIDLQGHDFELTPFGSGRRGCPGIQLGLITVQLVVSQLVHCFNWKLPNDTPPSELNMKEKFGLTMPRVDHLNIENLI</sequence>
<dbReference type="SUPFAM" id="SSF48264">
    <property type="entry name" value="Cytochrome P450"/>
    <property type="match status" value="1"/>
</dbReference>
<dbReference type="InterPro" id="IPR036396">
    <property type="entry name" value="Cyt_P450_sf"/>
</dbReference>
<dbReference type="HOGENOM" id="CLU_001570_4_1_1"/>
<evidence type="ECO:0000256" key="12">
    <source>
        <dbReference type="SAM" id="Phobius"/>
    </source>
</evidence>
<dbReference type="GO" id="GO:0016705">
    <property type="term" value="F:oxidoreductase activity, acting on paired donors, with incorporation or reduction of molecular oxygen"/>
    <property type="evidence" value="ECO:0007669"/>
    <property type="project" value="InterPro"/>
</dbReference>
<comment type="subcellular location">
    <subcellularLocation>
        <location evidence="2">Membrane</location>
    </subcellularLocation>
</comment>
<evidence type="ECO:0000256" key="2">
    <source>
        <dbReference type="ARBA" id="ARBA00004370"/>
    </source>
</evidence>
<dbReference type="InterPro" id="IPR017972">
    <property type="entry name" value="Cyt_P450_CS"/>
</dbReference>
<dbReference type="InParanoid" id="F6GTJ5"/>
<evidence type="ECO:0000313" key="13">
    <source>
        <dbReference type="EMBL" id="CCB43204.1"/>
    </source>
</evidence>
<name>F6GTJ5_VITVI</name>
<dbReference type="InterPro" id="IPR002401">
    <property type="entry name" value="Cyt_P450_E_grp-I"/>
</dbReference>
<dbReference type="GO" id="GO:0005506">
    <property type="term" value="F:iron ion binding"/>
    <property type="evidence" value="ECO:0007669"/>
    <property type="project" value="InterPro"/>
</dbReference>
<dbReference type="eggNOG" id="KOG0156">
    <property type="taxonomic scope" value="Eukaryota"/>
</dbReference>
<keyword evidence="12" id="KW-1133">Transmembrane helix</keyword>
<comment type="cofactor">
    <cofactor evidence="1 10">
        <name>heme</name>
        <dbReference type="ChEBI" id="CHEBI:30413"/>
    </cofactor>
</comment>
<dbReference type="PRINTS" id="PR00463">
    <property type="entry name" value="EP450I"/>
</dbReference>
<dbReference type="Pfam" id="PF00067">
    <property type="entry name" value="p450"/>
    <property type="match status" value="1"/>
</dbReference>
<feature type="transmembrane region" description="Helical" evidence="12">
    <location>
        <begin position="97"/>
        <end position="120"/>
    </location>
</feature>
<protein>
    <recommendedName>
        <fullName evidence="15">Cytochrome P450 CYP736A12</fullName>
    </recommendedName>
</protein>
<dbReference type="GO" id="GO:0004497">
    <property type="term" value="F:monooxygenase activity"/>
    <property type="evidence" value="ECO:0007669"/>
    <property type="project" value="UniProtKB-KW"/>
</dbReference>
<dbReference type="GO" id="GO:0016491">
    <property type="term" value="F:oxidoreductase activity"/>
    <property type="evidence" value="ECO:0000318"/>
    <property type="project" value="GO_Central"/>
</dbReference>